<dbReference type="Proteomes" id="UP000006755">
    <property type="component" value="Unassembled WGS sequence"/>
</dbReference>
<reference evidence="3 4" key="1">
    <citation type="journal article" date="2012" name="J. Bacteriol.">
        <title>Genome Sequence of Gallaecimonas xiamenensis Type Strain 3-C-1.</title>
        <authorList>
            <person name="Lai Q."/>
            <person name="Wang L."/>
            <person name="Wang W."/>
            <person name="Shao Z."/>
        </authorList>
    </citation>
    <scope>NUCLEOTIDE SEQUENCE [LARGE SCALE GENOMIC DNA]</scope>
    <source>
        <strain evidence="3 4">3-C-1</strain>
    </source>
</reference>
<organism evidence="3 4">
    <name type="scientific">Gallaecimonas xiamenensis 3-C-1</name>
    <dbReference type="NCBI Taxonomy" id="745411"/>
    <lineage>
        <taxon>Bacteria</taxon>
        <taxon>Pseudomonadati</taxon>
        <taxon>Pseudomonadota</taxon>
        <taxon>Gammaproteobacteria</taxon>
        <taxon>Enterobacterales</taxon>
        <taxon>Gallaecimonadaceae</taxon>
        <taxon>Gallaecimonas</taxon>
    </lineage>
</organism>
<keyword evidence="1" id="KW-1133">Transmembrane helix</keyword>
<accession>K2JKS6</accession>
<keyword evidence="3" id="KW-0830">Ubiquinone</keyword>
<evidence type="ECO:0000256" key="1">
    <source>
        <dbReference type="SAM" id="Phobius"/>
    </source>
</evidence>
<evidence type="ECO:0000259" key="2">
    <source>
        <dbReference type="Pfam" id="PF00111"/>
    </source>
</evidence>
<dbReference type="CDD" id="cd00207">
    <property type="entry name" value="fer2"/>
    <property type="match status" value="1"/>
</dbReference>
<feature type="transmembrane region" description="Helical" evidence="1">
    <location>
        <begin position="157"/>
        <end position="176"/>
    </location>
</feature>
<keyword evidence="1" id="KW-0812">Transmembrane</keyword>
<dbReference type="InterPro" id="IPR001041">
    <property type="entry name" value="2Fe-2S_ferredoxin-type"/>
</dbReference>
<dbReference type="InterPro" id="IPR012675">
    <property type="entry name" value="Beta-grasp_dom_sf"/>
</dbReference>
<sequence length="290" mass="31891">MNRWHRLLALVVGAQLSLWLLTGLGLGLLPTPPQPKPRAPETLAVAKLVLPEPQSRVGSVGAITLLGKTRIMVDGEVLTPLTQGEALWLLNDYFPGQTPGPLERQDHGWQTSLPGGFLVTLGDDGKVRELVHWLQPWLLRLHFMHWWGSGKDFNQPLVQIAALLANALVLSGFWMAGQRLRQRRRKGSIRLDGFALPELAPGPGTLAQRLEQAGMPITGPCDGGGRCGDCVVRVDQSPVSQAERRLLTDQALEQGLRLACQQSHCSQLTAVSEELRLQSRRRGRRLPAQP</sequence>
<keyword evidence="1" id="KW-0472">Membrane</keyword>
<dbReference type="SUPFAM" id="SSF54292">
    <property type="entry name" value="2Fe-2S ferredoxin-like"/>
    <property type="match status" value="1"/>
</dbReference>
<dbReference type="OrthoDB" id="9806195at2"/>
<keyword evidence="4" id="KW-1185">Reference proteome</keyword>
<protein>
    <submittedName>
        <fullName evidence="3">Na+-transporting NADH:ubiquinone oxidoreductase subunit NqrF</fullName>
    </submittedName>
</protein>
<dbReference type="Pfam" id="PF00111">
    <property type="entry name" value="Fer2"/>
    <property type="match status" value="1"/>
</dbReference>
<evidence type="ECO:0000313" key="3">
    <source>
        <dbReference type="EMBL" id="EKE75923.1"/>
    </source>
</evidence>
<dbReference type="STRING" id="745411.B3C1_05672"/>
<dbReference type="EMBL" id="AMRI01000006">
    <property type="protein sequence ID" value="EKE75923.1"/>
    <property type="molecule type" value="Genomic_DNA"/>
</dbReference>
<comment type="caution">
    <text evidence="3">The sequence shown here is derived from an EMBL/GenBank/DDBJ whole genome shotgun (WGS) entry which is preliminary data.</text>
</comment>
<dbReference type="Gene3D" id="3.10.20.30">
    <property type="match status" value="1"/>
</dbReference>
<dbReference type="GO" id="GO:0051536">
    <property type="term" value="F:iron-sulfur cluster binding"/>
    <property type="evidence" value="ECO:0007669"/>
    <property type="project" value="InterPro"/>
</dbReference>
<gene>
    <name evidence="3" type="ORF">B3C1_05672</name>
</gene>
<proteinExistence type="predicted"/>
<name>K2JKS6_9GAMM</name>
<evidence type="ECO:0000313" key="4">
    <source>
        <dbReference type="Proteomes" id="UP000006755"/>
    </source>
</evidence>
<dbReference type="RefSeq" id="WP_008483504.1">
    <property type="nucleotide sequence ID" value="NZ_AMRI01000006.1"/>
</dbReference>
<dbReference type="AlphaFoldDB" id="K2JKS6"/>
<feature type="domain" description="2Fe-2S ferredoxin-type" evidence="2">
    <location>
        <begin position="201"/>
        <end position="261"/>
    </location>
</feature>
<dbReference type="InterPro" id="IPR036010">
    <property type="entry name" value="2Fe-2S_ferredoxin-like_sf"/>
</dbReference>